<dbReference type="SUPFAM" id="SSF53955">
    <property type="entry name" value="Lysozyme-like"/>
    <property type="match status" value="1"/>
</dbReference>
<dbReference type="InterPro" id="IPR023346">
    <property type="entry name" value="Lysozyme-like_dom_sf"/>
</dbReference>
<keyword evidence="5" id="KW-1185">Reference proteome</keyword>
<dbReference type="PANTHER" id="PTHR22595">
    <property type="entry name" value="CHITINASE-RELATED"/>
    <property type="match status" value="1"/>
</dbReference>
<dbReference type="InterPro" id="IPR000726">
    <property type="entry name" value="Glyco_hydro_19_cat"/>
</dbReference>
<keyword evidence="1" id="KW-0611">Plant defense</keyword>
<dbReference type="OrthoDB" id="5985073at2759"/>
<dbReference type="AlphaFoldDB" id="A0A8S9YLX3"/>
<proteinExistence type="predicted"/>
<keyword evidence="2" id="KW-1015">Disulfide bond</keyword>
<gene>
    <name evidence="4" type="ORF">EG68_07253</name>
</gene>
<dbReference type="GO" id="GO:0006032">
    <property type="term" value="P:chitin catabolic process"/>
    <property type="evidence" value="ECO:0007669"/>
    <property type="project" value="InterPro"/>
</dbReference>
<dbReference type="CDD" id="cd00325">
    <property type="entry name" value="chitinase_GH19"/>
    <property type="match status" value="1"/>
</dbReference>
<dbReference type="Pfam" id="PF00182">
    <property type="entry name" value="Glyco_hydro_19"/>
    <property type="match status" value="1"/>
</dbReference>
<dbReference type="EMBL" id="JTDE01003681">
    <property type="protein sequence ID" value="KAF7255774.1"/>
    <property type="molecule type" value="Genomic_DNA"/>
</dbReference>
<dbReference type="GO" id="GO:0006952">
    <property type="term" value="P:defense response"/>
    <property type="evidence" value="ECO:0007669"/>
    <property type="project" value="UniProtKB-KW"/>
</dbReference>
<evidence type="ECO:0000256" key="2">
    <source>
        <dbReference type="ARBA" id="ARBA00023157"/>
    </source>
</evidence>
<organism evidence="4 5">
    <name type="scientific">Paragonimus skrjabini miyazakii</name>
    <dbReference type="NCBI Taxonomy" id="59628"/>
    <lineage>
        <taxon>Eukaryota</taxon>
        <taxon>Metazoa</taxon>
        <taxon>Spiralia</taxon>
        <taxon>Lophotrochozoa</taxon>
        <taxon>Platyhelminthes</taxon>
        <taxon>Trematoda</taxon>
        <taxon>Digenea</taxon>
        <taxon>Plagiorchiida</taxon>
        <taxon>Troglotremata</taxon>
        <taxon>Troglotrematidae</taxon>
        <taxon>Paragonimus</taxon>
    </lineage>
</organism>
<dbReference type="Gene3D" id="3.30.20.10">
    <property type="entry name" value="Endochitinase, domain 2"/>
    <property type="match status" value="1"/>
</dbReference>
<dbReference type="GO" id="GO:0016998">
    <property type="term" value="P:cell wall macromolecule catabolic process"/>
    <property type="evidence" value="ECO:0007669"/>
    <property type="project" value="InterPro"/>
</dbReference>
<name>A0A8S9YLX3_9TREM</name>
<feature type="domain" description="Glycoside hydrolase family 19 catalytic" evidence="3">
    <location>
        <begin position="71"/>
        <end position="306"/>
    </location>
</feature>
<evidence type="ECO:0000313" key="5">
    <source>
        <dbReference type="Proteomes" id="UP000822476"/>
    </source>
</evidence>
<dbReference type="PANTHER" id="PTHR22595:SF79">
    <property type="entry name" value="CHITINASE 12"/>
    <property type="match status" value="1"/>
</dbReference>
<dbReference type="Proteomes" id="UP000822476">
    <property type="component" value="Unassembled WGS sequence"/>
</dbReference>
<protein>
    <recommendedName>
        <fullName evidence="3">Glycoside hydrolase family 19 catalytic domain-containing protein</fullName>
    </recommendedName>
</protein>
<evidence type="ECO:0000256" key="1">
    <source>
        <dbReference type="ARBA" id="ARBA00022821"/>
    </source>
</evidence>
<evidence type="ECO:0000259" key="3">
    <source>
        <dbReference type="Pfam" id="PF00182"/>
    </source>
</evidence>
<comment type="caution">
    <text evidence="4">The sequence shown here is derived from an EMBL/GenBank/DDBJ whole genome shotgun (WGS) entry which is preliminary data.</text>
</comment>
<sequence length="317" mass="36038">MISCCQLLACENISLRITIVSFASYTDHPIKQLISKQDWDKLFPERWGVGKAWKKEYNPSQPWYYPRMDVDYYAYEVFIAAVERIAKIGFPNFANEPGASEDDQKRELCAFLANIAHETGSDMNGLYYREELGYERAGPNSSPAYNSVGNEVQFKLGKSKVMFRPGTQNKGKVRFTSASYHGRGPLQLSWGYNYGYFSKAMFGDPQVLLKHPDKLLTYPVLGMSAAIWFWMTQPNWRQTHVPHNVIYKSLSKLNTWGFGNTIMAINGAIESGGRENGGSERDKKVTRRIKHYRKCASYLKISVGEDGEKLDTVGLSN</sequence>
<reference evidence="4" key="1">
    <citation type="submission" date="2019-07" db="EMBL/GenBank/DDBJ databases">
        <title>Annotation for the trematode Paragonimus miyazaki's.</title>
        <authorList>
            <person name="Choi Y.-J."/>
        </authorList>
    </citation>
    <scope>NUCLEOTIDE SEQUENCE</scope>
    <source>
        <strain evidence="4">Japan</strain>
    </source>
</reference>
<dbReference type="GO" id="GO:0004568">
    <property type="term" value="F:chitinase activity"/>
    <property type="evidence" value="ECO:0007669"/>
    <property type="project" value="InterPro"/>
</dbReference>
<evidence type="ECO:0000313" key="4">
    <source>
        <dbReference type="EMBL" id="KAF7255774.1"/>
    </source>
</evidence>
<accession>A0A8S9YLX3</accession>
<dbReference type="Gene3D" id="1.10.530.10">
    <property type="match status" value="1"/>
</dbReference>